<dbReference type="PRINTS" id="PR00245">
    <property type="entry name" value="OLFACTORYR"/>
</dbReference>
<evidence type="ECO:0000313" key="16">
    <source>
        <dbReference type="RefSeq" id="XP_054830485.1"/>
    </source>
</evidence>
<keyword evidence="15" id="KW-1185">Reference proteome</keyword>
<keyword evidence="5" id="KW-0552">Olfaction</keyword>
<feature type="transmembrane region" description="Helical" evidence="13">
    <location>
        <begin position="275"/>
        <end position="295"/>
    </location>
</feature>
<dbReference type="Gene3D" id="1.20.1070.10">
    <property type="entry name" value="Rhodopsin 7-helix transmembrane proteins"/>
    <property type="match status" value="1"/>
</dbReference>
<dbReference type="PANTHER" id="PTHR24242:SF359">
    <property type="entry name" value="ODORANT RECEPTOR-RELATED"/>
    <property type="match status" value="1"/>
</dbReference>
<feature type="transmembrane region" description="Helical" evidence="13">
    <location>
        <begin position="27"/>
        <end position="51"/>
    </location>
</feature>
<evidence type="ECO:0000256" key="1">
    <source>
        <dbReference type="ARBA" id="ARBA00004651"/>
    </source>
</evidence>
<evidence type="ECO:0000256" key="9">
    <source>
        <dbReference type="ARBA" id="ARBA00023157"/>
    </source>
</evidence>
<dbReference type="InterPro" id="IPR017452">
    <property type="entry name" value="GPCR_Rhodpsn_7TM"/>
</dbReference>
<dbReference type="Pfam" id="PF13853">
    <property type="entry name" value="7tm_4"/>
    <property type="match status" value="1"/>
</dbReference>
<comment type="subcellular location">
    <subcellularLocation>
        <location evidence="1">Cell membrane</location>
        <topology evidence="1">Multi-pass membrane protein</topology>
    </subcellularLocation>
</comment>
<feature type="domain" description="G-protein coupled receptors family 1 profile" evidence="14">
    <location>
        <begin position="42"/>
        <end position="293"/>
    </location>
</feature>
<feature type="transmembrane region" description="Helical" evidence="13">
    <location>
        <begin position="142"/>
        <end position="162"/>
    </location>
</feature>
<feature type="transmembrane region" description="Helical" evidence="13">
    <location>
        <begin position="63"/>
        <end position="88"/>
    </location>
</feature>
<proteinExistence type="predicted"/>
<name>A0AA97J2Y5_EUBMA</name>
<evidence type="ECO:0000313" key="15">
    <source>
        <dbReference type="Proteomes" id="UP001190640"/>
    </source>
</evidence>
<keyword evidence="9" id="KW-1015">Disulfide bond</keyword>
<dbReference type="GeneID" id="129326355"/>
<evidence type="ECO:0000256" key="8">
    <source>
        <dbReference type="ARBA" id="ARBA00023136"/>
    </source>
</evidence>
<evidence type="ECO:0000259" key="14">
    <source>
        <dbReference type="PROSITE" id="PS50262"/>
    </source>
</evidence>
<keyword evidence="4 13" id="KW-0812">Transmembrane</keyword>
<evidence type="ECO:0000256" key="11">
    <source>
        <dbReference type="ARBA" id="ARBA00023180"/>
    </source>
</evidence>
<sequence>MANCNGSTLAKEFLLAGLPALHNYHNLLFVLFLSFYLLILIGNLAIISVIVAEEKLHKPMYFFLTNLSVLDILFTTTTIPKMLAMFLVDAKSISPPACFLQMYCFHSLTVTEAFLLVVMAYDRYEAICNPLHYPVKMTKRMNIQLAASSWLVAFLVPVPVIIETSNLGFGERTLVYHCFCDHLAVVRAACSNSDSNLQKFVGFSIAMTISVTPLILVVVSYIHIILSVLRISSKEGRSKAFSTCSSHLIVVGTYYFSITVAYASYQANMPLDIQVLSTVTFAILTPLLNPLIYTLRNKEVKSTLEKFILLRIPSVLQKNCLI</sequence>
<evidence type="ECO:0000256" key="6">
    <source>
        <dbReference type="ARBA" id="ARBA00022989"/>
    </source>
</evidence>
<dbReference type="InterPro" id="IPR000276">
    <property type="entry name" value="GPCR_Rhodpsn"/>
</dbReference>
<keyword evidence="8 13" id="KW-0472">Membrane</keyword>
<keyword evidence="12" id="KW-0807">Transducer</keyword>
<dbReference type="PANTHER" id="PTHR24242">
    <property type="entry name" value="G-PROTEIN COUPLED RECEPTOR"/>
    <property type="match status" value="1"/>
</dbReference>
<dbReference type="CDD" id="cd13954">
    <property type="entry name" value="7tmA_OR"/>
    <property type="match status" value="1"/>
</dbReference>
<keyword evidence="7" id="KW-0297">G-protein coupled receptor</keyword>
<dbReference type="GO" id="GO:0005886">
    <property type="term" value="C:plasma membrane"/>
    <property type="evidence" value="ECO:0007669"/>
    <property type="project" value="UniProtKB-SubCell"/>
</dbReference>
<evidence type="ECO:0000256" key="5">
    <source>
        <dbReference type="ARBA" id="ARBA00022725"/>
    </source>
</evidence>
<feature type="transmembrane region" description="Helical" evidence="13">
    <location>
        <begin position="201"/>
        <end position="229"/>
    </location>
</feature>
<accession>A0AA97J2Y5</accession>
<dbReference type="InterPro" id="IPR000725">
    <property type="entry name" value="Olfact_rcpt"/>
</dbReference>
<keyword evidence="11" id="KW-0325">Glycoprotein</keyword>
<organism evidence="15 16">
    <name type="scientific">Eublepharis macularius</name>
    <name type="common">Leopard gecko</name>
    <name type="synonym">Cyrtodactylus macularius</name>
    <dbReference type="NCBI Taxonomy" id="481883"/>
    <lineage>
        <taxon>Eukaryota</taxon>
        <taxon>Metazoa</taxon>
        <taxon>Chordata</taxon>
        <taxon>Craniata</taxon>
        <taxon>Vertebrata</taxon>
        <taxon>Euteleostomi</taxon>
        <taxon>Lepidosauria</taxon>
        <taxon>Squamata</taxon>
        <taxon>Bifurcata</taxon>
        <taxon>Gekkota</taxon>
        <taxon>Eublepharidae</taxon>
        <taxon>Eublepharinae</taxon>
        <taxon>Eublepharis</taxon>
    </lineage>
</organism>
<dbReference type="PROSITE" id="PS50262">
    <property type="entry name" value="G_PROTEIN_RECEP_F1_2"/>
    <property type="match status" value="1"/>
</dbReference>
<gene>
    <name evidence="16" type="primary">LOC129326355</name>
</gene>
<dbReference type="AlphaFoldDB" id="A0AA97J2Y5"/>
<dbReference type="KEGG" id="emc:129326355"/>
<evidence type="ECO:0000256" key="7">
    <source>
        <dbReference type="ARBA" id="ARBA00023040"/>
    </source>
</evidence>
<keyword evidence="2" id="KW-1003">Cell membrane</keyword>
<keyword evidence="6 13" id="KW-1133">Transmembrane helix</keyword>
<dbReference type="FunFam" id="1.20.1070.10:FF:000001">
    <property type="entry name" value="Olfactory receptor"/>
    <property type="match status" value="1"/>
</dbReference>
<evidence type="ECO:0000256" key="12">
    <source>
        <dbReference type="ARBA" id="ARBA00023224"/>
    </source>
</evidence>
<evidence type="ECO:0000256" key="4">
    <source>
        <dbReference type="ARBA" id="ARBA00022692"/>
    </source>
</evidence>
<evidence type="ECO:0000256" key="3">
    <source>
        <dbReference type="ARBA" id="ARBA00022606"/>
    </source>
</evidence>
<protein>
    <submittedName>
        <fullName evidence="16">Olfactory receptor 2AT4-like</fullName>
    </submittedName>
</protein>
<dbReference type="SUPFAM" id="SSF81321">
    <property type="entry name" value="Family A G protein-coupled receptor-like"/>
    <property type="match status" value="1"/>
</dbReference>
<dbReference type="GO" id="GO:0004984">
    <property type="term" value="F:olfactory receptor activity"/>
    <property type="evidence" value="ECO:0007669"/>
    <property type="project" value="InterPro"/>
</dbReference>
<dbReference type="PRINTS" id="PR00237">
    <property type="entry name" value="GPCRRHODOPSN"/>
</dbReference>
<feature type="transmembrane region" description="Helical" evidence="13">
    <location>
        <begin position="241"/>
        <end position="263"/>
    </location>
</feature>
<dbReference type="RefSeq" id="XP_054830485.1">
    <property type="nucleotide sequence ID" value="XM_054974510.1"/>
</dbReference>
<dbReference type="Proteomes" id="UP001190640">
    <property type="component" value="Chromosome 3"/>
</dbReference>
<keyword evidence="10" id="KW-0675">Receptor</keyword>
<keyword evidence="3" id="KW-0716">Sensory transduction</keyword>
<dbReference type="GO" id="GO:0004930">
    <property type="term" value="F:G protein-coupled receptor activity"/>
    <property type="evidence" value="ECO:0007669"/>
    <property type="project" value="UniProtKB-KW"/>
</dbReference>
<feature type="transmembrane region" description="Helical" evidence="13">
    <location>
        <begin position="100"/>
        <end position="121"/>
    </location>
</feature>
<reference evidence="16" key="1">
    <citation type="submission" date="2025-08" db="UniProtKB">
        <authorList>
            <consortium name="RefSeq"/>
        </authorList>
    </citation>
    <scope>IDENTIFICATION</scope>
    <source>
        <tissue evidence="16">Blood</tissue>
    </source>
</reference>
<dbReference type="InterPro" id="IPR050939">
    <property type="entry name" value="Olfactory_GPCR1"/>
</dbReference>
<evidence type="ECO:0000256" key="2">
    <source>
        <dbReference type="ARBA" id="ARBA00022475"/>
    </source>
</evidence>
<evidence type="ECO:0000256" key="10">
    <source>
        <dbReference type="ARBA" id="ARBA00023170"/>
    </source>
</evidence>
<evidence type="ECO:0000256" key="13">
    <source>
        <dbReference type="SAM" id="Phobius"/>
    </source>
</evidence>